<feature type="transmembrane region" description="Helical" evidence="1">
    <location>
        <begin position="98"/>
        <end position="123"/>
    </location>
</feature>
<keyword evidence="1" id="KW-0472">Membrane</keyword>
<keyword evidence="1" id="KW-0812">Transmembrane</keyword>
<name>A0ABU0XA69_9PSEU</name>
<comment type="caution">
    <text evidence="2">The sequence shown here is derived from an EMBL/GenBank/DDBJ whole genome shotgun (WGS) entry which is preliminary data.</text>
</comment>
<feature type="transmembrane region" description="Helical" evidence="1">
    <location>
        <begin position="158"/>
        <end position="177"/>
    </location>
</feature>
<evidence type="ECO:0000256" key="1">
    <source>
        <dbReference type="SAM" id="Phobius"/>
    </source>
</evidence>
<keyword evidence="1" id="KW-1133">Transmembrane helix</keyword>
<dbReference type="PANTHER" id="PTHR37305:SF1">
    <property type="entry name" value="MEMBRANE PROTEIN"/>
    <property type="match status" value="1"/>
</dbReference>
<feature type="transmembrane region" description="Helical" evidence="1">
    <location>
        <begin position="129"/>
        <end position="151"/>
    </location>
</feature>
<feature type="transmembrane region" description="Helical" evidence="1">
    <location>
        <begin position="19"/>
        <end position="37"/>
    </location>
</feature>
<dbReference type="Pfam" id="PF12730">
    <property type="entry name" value="ABC2_membrane_4"/>
    <property type="match status" value="1"/>
</dbReference>
<dbReference type="Proteomes" id="UP001225605">
    <property type="component" value="Unassembled WGS sequence"/>
</dbReference>
<evidence type="ECO:0000313" key="2">
    <source>
        <dbReference type="EMBL" id="MDQ2588942.1"/>
    </source>
</evidence>
<proteinExistence type="predicted"/>
<protein>
    <submittedName>
        <fullName evidence="2">ABC transporter permease</fullName>
    </submittedName>
</protein>
<feature type="transmembrane region" description="Helical" evidence="1">
    <location>
        <begin position="206"/>
        <end position="226"/>
    </location>
</feature>
<organism evidence="2 3">
    <name type="scientific">Saccharothrix yanglingensis</name>
    <dbReference type="NCBI Taxonomy" id="659496"/>
    <lineage>
        <taxon>Bacteria</taxon>
        <taxon>Bacillati</taxon>
        <taxon>Actinomycetota</taxon>
        <taxon>Actinomycetes</taxon>
        <taxon>Pseudonocardiales</taxon>
        <taxon>Pseudonocardiaceae</taxon>
        <taxon>Saccharothrix</taxon>
    </lineage>
</organism>
<feature type="transmembrane region" description="Helical" evidence="1">
    <location>
        <begin position="57"/>
        <end position="77"/>
    </location>
</feature>
<keyword evidence="3" id="KW-1185">Reference proteome</keyword>
<accession>A0ABU0XA69</accession>
<dbReference type="RefSeq" id="WP_306750610.1">
    <property type="nucleotide sequence ID" value="NZ_NSDM01000026.1"/>
</dbReference>
<evidence type="ECO:0000313" key="3">
    <source>
        <dbReference type="Proteomes" id="UP001225605"/>
    </source>
</evidence>
<dbReference type="PANTHER" id="PTHR37305">
    <property type="entry name" value="INTEGRAL MEMBRANE PROTEIN-RELATED"/>
    <property type="match status" value="1"/>
</dbReference>
<gene>
    <name evidence="2" type="ORF">CKY47_34365</name>
</gene>
<reference evidence="2 3" key="1">
    <citation type="submission" date="2017-06" db="EMBL/GenBank/DDBJ databases">
        <title>Cultured bacterium strain Saccharothrix yanglingensis Hhs.015.</title>
        <authorList>
            <person name="Xia Y."/>
        </authorList>
    </citation>
    <scope>NUCLEOTIDE SEQUENCE [LARGE SCALE GENOMIC DNA]</scope>
    <source>
        <strain evidence="2 3">Hhs.015</strain>
    </source>
</reference>
<sequence>MNPTIIGLTARALLGRRRVLLLLPMPVVLIGLTLLGVTGENEHVTRAEWGPQVFSNLGLAVILPLTALIVGSSVLGLEVDDGTITHLITKPLPRSEIILSKLLVAWLVTTVATALPLAVAAVIAGSGTLAVGLVVGAALGASAYSALFLALSVMTKRPVAVGLVYIVLWENLLVSFVDGARVFSIRRHATAVADAIGDSPLISSTMSLPTALIMASVFVVVGTVGATRRLRSFALTGEAN</sequence>
<dbReference type="EMBL" id="NSDM01000026">
    <property type="protein sequence ID" value="MDQ2588942.1"/>
    <property type="molecule type" value="Genomic_DNA"/>
</dbReference>